<dbReference type="InterPro" id="IPR027417">
    <property type="entry name" value="P-loop_NTPase"/>
</dbReference>
<dbReference type="eggNOG" id="COG0645">
    <property type="taxonomic scope" value="Bacteria"/>
</dbReference>
<name>E1T8M2_BURSG</name>
<dbReference type="InterPro" id="IPR052732">
    <property type="entry name" value="Cell-binding_unc_protein"/>
</dbReference>
<evidence type="ECO:0000259" key="1">
    <source>
        <dbReference type="Pfam" id="PF01636"/>
    </source>
</evidence>
<dbReference type="PANTHER" id="PTHR43883">
    <property type="entry name" value="SLR0207 PROTEIN"/>
    <property type="match status" value="1"/>
</dbReference>
<sequence length="560" mass="62726">MAKPLLSTQHRTLHARQRERLARRGWSDIDRALQRPASYCHPAGRIRRIETHISVVYLAGRYAYKLKKPVDPGFLDFTSPAVRQRACEDEVRLNRRFARELYREVGTIVRAGRVCKIGRRGRVVEHVVKMRRFDEREVFDELLAHEALGFAEMDALADSLATVHRRASRMAPRGSSGAAPTVRMQMQAVLDSLTKLGCEAGVHLPASIREWCDSEWARLAQHFDARRAGGFVRECHGDLHLGNVLRRGKRVVMFDCIEFSNALRWIDVASDLSFVLMDLQAHGRDDLAARLLNGWLRRTGDFGALPALRYYSVYRALVRALAAALKTRGGSKRQPLTEVNRYLALAERLAAKPRPYLLLCHGYSGSGKSAASEALVSLIGAVRVSSDSERKRVRPFALPDTQALPSSAYTAQAIDRHYDALLCLTRQVLASDYPALVDATFLKRAHRERFAALARSMGVPVLLLDFHARTCLLVERVSRRASDAHAESDAGLVVLVRQLANEEPLSTQEWARAVCFDTEVAPDAFEHLQYWRALLERLAHLDAPALSEKAVSPDALAAHV</sequence>
<dbReference type="SUPFAM" id="SSF52540">
    <property type="entry name" value="P-loop containing nucleoside triphosphate hydrolases"/>
    <property type="match status" value="1"/>
</dbReference>
<dbReference type="Gene3D" id="3.90.1200.10">
    <property type="match status" value="1"/>
</dbReference>
<dbReference type="KEGG" id="bgf:BC1003_1735"/>
<dbReference type="HOGENOM" id="CLU_026771_1_0_4"/>
<gene>
    <name evidence="2" type="ordered locus">BC1003_1735</name>
</gene>
<reference evidence="2" key="1">
    <citation type="submission" date="2010-09" db="EMBL/GenBank/DDBJ databases">
        <title>Complete sequence of chromosome1 of Burkholderia sp. CCGE1003.</title>
        <authorList>
            <consortium name="US DOE Joint Genome Institute"/>
            <person name="Lucas S."/>
            <person name="Copeland A."/>
            <person name="Lapidus A."/>
            <person name="Cheng J.-F."/>
            <person name="Bruce D."/>
            <person name="Goodwin L."/>
            <person name="Pitluck S."/>
            <person name="Daligault H."/>
            <person name="Davenport K."/>
            <person name="Detter J.C."/>
            <person name="Han C."/>
            <person name="Tapia R."/>
            <person name="Land M."/>
            <person name="Hauser L."/>
            <person name="Jeffries C."/>
            <person name="Kyrpides N."/>
            <person name="Ivanova N."/>
            <person name="Ovchinnikova G."/>
            <person name="Martinez-Romero E."/>
            <person name="Rogel M.A."/>
            <person name="Auchtung J."/>
            <person name="Tiedje J.M."/>
            <person name="Woyke T."/>
        </authorList>
    </citation>
    <scope>NUCLEOTIDE SEQUENCE</scope>
    <source>
        <strain evidence="2">CCGE1003</strain>
    </source>
</reference>
<accession>E1T8M2</accession>
<dbReference type="Pfam" id="PF13671">
    <property type="entry name" value="AAA_33"/>
    <property type="match status" value="1"/>
</dbReference>
<dbReference type="AlphaFoldDB" id="E1T8M2"/>
<organism evidence="2">
    <name type="scientific">Burkholderia sp. (strain CCGE1003)</name>
    <dbReference type="NCBI Taxonomy" id="640512"/>
    <lineage>
        <taxon>Bacteria</taxon>
        <taxon>Pseudomonadati</taxon>
        <taxon>Pseudomonadota</taxon>
        <taxon>Betaproteobacteria</taxon>
        <taxon>Burkholderiales</taxon>
        <taxon>Burkholderiaceae</taxon>
        <taxon>Burkholderia</taxon>
    </lineage>
</organism>
<dbReference type="Pfam" id="PF01636">
    <property type="entry name" value="APH"/>
    <property type="match status" value="1"/>
</dbReference>
<dbReference type="STRING" id="640512.BC1003_1735"/>
<feature type="domain" description="Aminoglycoside phosphotransferase" evidence="1">
    <location>
        <begin position="80"/>
        <end position="300"/>
    </location>
</feature>
<dbReference type="eggNOG" id="COG2187">
    <property type="taxonomic scope" value="Bacteria"/>
</dbReference>
<proteinExistence type="predicted"/>
<dbReference type="EMBL" id="CP002217">
    <property type="protein sequence ID" value="ADN57702.1"/>
    <property type="molecule type" value="Genomic_DNA"/>
</dbReference>
<dbReference type="OrthoDB" id="9810277at2"/>
<protein>
    <recommendedName>
        <fullName evidence="1">Aminoglycoside phosphotransferase domain-containing protein</fullName>
    </recommendedName>
</protein>
<evidence type="ECO:0000313" key="2">
    <source>
        <dbReference type="EMBL" id="ADN57702.1"/>
    </source>
</evidence>
<dbReference type="PANTHER" id="PTHR43883:SF1">
    <property type="entry name" value="GLUCONOKINASE"/>
    <property type="match status" value="1"/>
</dbReference>
<dbReference type="InterPro" id="IPR002575">
    <property type="entry name" value="Aminoglycoside_PTrfase"/>
</dbReference>
<dbReference type="SUPFAM" id="SSF56112">
    <property type="entry name" value="Protein kinase-like (PK-like)"/>
    <property type="match status" value="1"/>
</dbReference>
<dbReference type="Gene3D" id="3.40.50.300">
    <property type="entry name" value="P-loop containing nucleotide triphosphate hydrolases"/>
    <property type="match status" value="1"/>
</dbReference>
<dbReference type="InterPro" id="IPR011009">
    <property type="entry name" value="Kinase-like_dom_sf"/>
</dbReference>